<dbReference type="InterPro" id="IPR011701">
    <property type="entry name" value="MFS"/>
</dbReference>
<feature type="transmembrane region" description="Helical" evidence="6">
    <location>
        <begin position="219"/>
        <end position="240"/>
    </location>
</feature>
<evidence type="ECO:0000256" key="3">
    <source>
        <dbReference type="ARBA" id="ARBA00022692"/>
    </source>
</evidence>
<dbReference type="Pfam" id="PF07690">
    <property type="entry name" value="MFS_1"/>
    <property type="match status" value="1"/>
</dbReference>
<comment type="subcellular location">
    <subcellularLocation>
        <location evidence="1">Cell membrane</location>
        <topology evidence="1">Multi-pass membrane protein</topology>
    </subcellularLocation>
</comment>
<keyword evidence="3 6" id="KW-0812">Transmembrane</keyword>
<evidence type="ECO:0000256" key="6">
    <source>
        <dbReference type="SAM" id="Phobius"/>
    </source>
</evidence>
<feature type="transmembrane region" description="Helical" evidence="6">
    <location>
        <begin position="189"/>
        <end position="213"/>
    </location>
</feature>
<organism evidence="8 9">
    <name type="scientific">Piscirickettsia salmonis</name>
    <dbReference type="NCBI Taxonomy" id="1238"/>
    <lineage>
        <taxon>Bacteria</taxon>
        <taxon>Pseudomonadati</taxon>
        <taxon>Pseudomonadota</taxon>
        <taxon>Gammaproteobacteria</taxon>
        <taxon>Thiotrichales</taxon>
        <taxon>Piscirickettsiaceae</taxon>
        <taxon>Piscirickettsia</taxon>
    </lineage>
</organism>
<feature type="transmembrane region" description="Helical" evidence="6">
    <location>
        <begin position="319"/>
        <end position="341"/>
    </location>
</feature>
<feature type="transmembrane region" description="Helical" evidence="6">
    <location>
        <begin position="275"/>
        <end position="298"/>
    </location>
</feature>
<feature type="domain" description="Major facilitator superfamily (MFS) profile" evidence="7">
    <location>
        <begin position="105"/>
        <end position="358"/>
    </location>
</feature>
<dbReference type="PANTHER" id="PTHR43124">
    <property type="entry name" value="PURINE EFFLUX PUMP PBUE"/>
    <property type="match status" value="1"/>
</dbReference>
<reference evidence="8 9" key="1">
    <citation type="journal article" date="2014" name="Genome Announc.">
        <title>Comparative Genome Analysis of Two Isolates of the Fish Pathogen Piscirickettsia salmonis from Different Hosts Reveals Major Differences in Virulence-Associated Secretion Systems.</title>
        <authorList>
            <person name="Bohle H."/>
            <person name="Henriquez P."/>
            <person name="Grothusen H."/>
            <person name="Navas E."/>
            <person name="Sandoval A."/>
            <person name="Bustamante F."/>
            <person name="Bustos P."/>
            <person name="Mancilla M."/>
        </authorList>
    </citation>
    <scope>NUCLEOTIDE SEQUENCE [LARGE SCALE GENOMIC DNA]</scope>
    <source>
        <strain evidence="9">B1-32597</strain>
    </source>
</reference>
<evidence type="ECO:0000256" key="5">
    <source>
        <dbReference type="ARBA" id="ARBA00023136"/>
    </source>
</evidence>
<keyword evidence="2" id="KW-1003">Cell membrane</keyword>
<evidence type="ECO:0000313" key="9">
    <source>
        <dbReference type="Proteomes" id="UP000029558"/>
    </source>
</evidence>
<evidence type="ECO:0000256" key="4">
    <source>
        <dbReference type="ARBA" id="ARBA00022989"/>
    </source>
</evidence>
<evidence type="ECO:0000313" key="8">
    <source>
        <dbReference type="EMBL" id="ALB21840.1"/>
    </source>
</evidence>
<dbReference type="GO" id="GO:0022857">
    <property type="term" value="F:transmembrane transporter activity"/>
    <property type="evidence" value="ECO:0007669"/>
    <property type="project" value="InterPro"/>
</dbReference>
<dbReference type="EMBL" id="CP012508">
    <property type="protein sequence ID" value="ALB21840.1"/>
    <property type="molecule type" value="Genomic_DNA"/>
</dbReference>
<keyword evidence="5 6" id="KW-0472">Membrane</keyword>
<dbReference type="SUPFAM" id="SSF103473">
    <property type="entry name" value="MFS general substrate transporter"/>
    <property type="match status" value="1"/>
</dbReference>
<keyword evidence="4 6" id="KW-1133">Transmembrane helix</keyword>
<dbReference type="InterPro" id="IPR020846">
    <property type="entry name" value="MFS_dom"/>
</dbReference>
<dbReference type="AlphaFoldDB" id="A0AAC8ZNJ4"/>
<dbReference type="PANTHER" id="PTHR43124:SF10">
    <property type="entry name" value="PURINE EFFLUX PUMP PBUE"/>
    <property type="match status" value="1"/>
</dbReference>
<evidence type="ECO:0000259" key="7">
    <source>
        <dbReference type="PROSITE" id="PS50850"/>
    </source>
</evidence>
<protein>
    <submittedName>
        <fullName evidence="8">MFS transporter</fullName>
    </submittedName>
</protein>
<proteinExistence type="predicted"/>
<name>A0AAC8ZNJ4_PISSA</name>
<dbReference type="Gene3D" id="1.20.1720.10">
    <property type="entry name" value="Multidrug resistance protein D"/>
    <property type="match status" value="1"/>
</dbReference>
<feature type="transmembrane region" description="Helical" evidence="6">
    <location>
        <begin position="247"/>
        <end position="269"/>
    </location>
</feature>
<dbReference type="PROSITE" id="PS50850">
    <property type="entry name" value="MFS"/>
    <property type="match status" value="1"/>
</dbReference>
<sequence>MVLKSAIGTSSDFSISGPMIIDSVAITSQLKQSIITGYSSFVNIVRQRTIDFIFESPDKKLIYAHMVFDTPTWDVDSLKIWERTSQNDDVIANFTTEFPNAPKELHTIQKLKRLVSDVVEFVARNKSPQWSFADLSESLYVAGILSNISHSFGATFAATGQSITAFTLCYAVAAPIAAALFSGKPARKVLFVALAIFSIANIVSALATSLSMLLVSRALAGLGAGLFSPMAAAVAAMLVPAEKKGRALGLILGGMSTGTVIGVPIGLLVNNYLGWRYVFIMVTCIGFIGIIGILFKLPDIPVTAPPSLKQRLLVMSNKKITATVGVSFLTAVASLSLYTYISPVISTLLSNGTTLRSG</sequence>
<gene>
    <name evidence="8" type="ORF">KU39_656</name>
</gene>
<dbReference type="InterPro" id="IPR050189">
    <property type="entry name" value="MFS_Efflux_Transporters"/>
</dbReference>
<dbReference type="InterPro" id="IPR036259">
    <property type="entry name" value="MFS_trans_sf"/>
</dbReference>
<feature type="transmembrane region" description="Helical" evidence="6">
    <location>
        <begin position="163"/>
        <end position="182"/>
    </location>
</feature>
<dbReference type="GO" id="GO:0005886">
    <property type="term" value="C:plasma membrane"/>
    <property type="evidence" value="ECO:0007669"/>
    <property type="project" value="UniProtKB-SubCell"/>
</dbReference>
<evidence type="ECO:0000256" key="2">
    <source>
        <dbReference type="ARBA" id="ARBA00022475"/>
    </source>
</evidence>
<dbReference type="Proteomes" id="UP000029558">
    <property type="component" value="Chromosome"/>
</dbReference>
<evidence type="ECO:0000256" key="1">
    <source>
        <dbReference type="ARBA" id="ARBA00004651"/>
    </source>
</evidence>
<accession>A0AAC8ZNJ4</accession>